<feature type="transmembrane region" description="Helical" evidence="1">
    <location>
        <begin position="41"/>
        <end position="60"/>
    </location>
</feature>
<keyword evidence="1" id="KW-0812">Transmembrane</keyword>
<proteinExistence type="predicted"/>
<reference evidence="2 3" key="1">
    <citation type="submission" date="2021-08" db="EMBL/GenBank/DDBJ databases">
        <title>Comparative Genomics Analysis of the Genus Qipengyuania Reveals Extensive Genetic Diversity and Metabolic Versatility, Including the Description of Fifteen Novel Species.</title>
        <authorList>
            <person name="Liu Y."/>
        </authorList>
    </citation>
    <scope>NUCLEOTIDE SEQUENCE [LARGE SCALE GENOMIC DNA]</scope>
    <source>
        <strain evidence="2 3">1NDH1</strain>
    </source>
</reference>
<dbReference type="RefSeq" id="WP_221431427.1">
    <property type="nucleotide sequence ID" value="NZ_CP081294.1"/>
</dbReference>
<protein>
    <submittedName>
        <fullName evidence="2">Uncharacterized protein</fullName>
    </submittedName>
</protein>
<keyword evidence="1" id="KW-0472">Membrane</keyword>
<organism evidence="2 3">
    <name type="scientific">Qipengyuania gelatinilytica</name>
    <dbReference type="NCBI Taxonomy" id="2867231"/>
    <lineage>
        <taxon>Bacteria</taxon>
        <taxon>Pseudomonadati</taxon>
        <taxon>Pseudomonadota</taxon>
        <taxon>Alphaproteobacteria</taxon>
        <taxon>Sphingomonadales</taxon>
        <taxon>Erythrobacteraceae</taxon>
        <taxon>Qipengyuania</taxon>
    </lineage>
</organism>
<keyword evidence="3" id="KW-1185">Reference proteome</keyword>
<evidence type="ECO:0000313" key="2">
    <source>
        <dbReference type="EMBL" id="QZD95698.1"/>
    </source>
</evidence>
<gene>
    <name evidence="2" type="ORF">K3136_02935</name>
</gene>
<evidence type="ECO:0000256" key="1">
    <source>
        <dbReference type="SAM" id="Phobius"/>
    </source>
</evidence>
<sequence length="176" mass="20173">MTRKRERHLFEWNEAKPFSWKGFLQGLKEDRRRAEERSEGWGGVVALVALTAFIFGAGYVEFFGPGLESTNYIRRNWPPDPELGKYYRWVGWGFLGLGAWTALGTLWIAGREGMSAARFVKSLWVVAVIALGGLYWFATAHQYDRWFAIHGEMTQEELRAAPAWTEPGLPPLDELF</sequence>
<feature type="transmembrane region" description="Helical" evidence="1">
    <location>
        <begin position="89"/>
        <end position="110"/>
    </location>
</feature>
<keyword evidence="1" id="KW-1133">Transmembrane helix</keyword>
<feature type="transmembrane region" description="Helical" evidence="1">
    <location>
        <begin position="122"/>
        <end position="138"/>
    </location>
</feature>
<evidence type="ECO:0000313" key="3">
    <source>
        <dbReference type="Proteomes" id="UP000824321"/>
    </source>
</evidence>
<dbReference type="Proteomes" id="UP000824321">
    <property type="component" value="Chromosome"/>
</dbReference>
<accession>A0ABX9A711</accession>
<name>A0ABX9A711_9SPHN</name>
<dbReference type="EMBL" id="CP081294">
    <property type="protein sequence ID" value="QZD95698.1"/>
    <property type="molecule type" value="Genomic_DNA"/>
</dbReference>